<evidence type="ECO:0000256" key="2">
    <source>
        <dbReference type="ARBA" id="ARBA00022723"/>
    </source>
</evidence>
<dbReference type="PROSITE" id="PS51695">
    <property type="entry name" value="SEDOLISIN"/>
    <property type="match status" value="1"/>
</dbReference>
<dbReference type="AlphaFoldDB" id="A0A7S1FDJ9"/>
<dbReference type="Pfam" id="PF09286">
    <property type="entry name" value="Pro-kuma_activ"/>
    <property type="match status" value="1"/>
</dbReference>
<dbReference type="EC" id="3.4.21.62" evidence="8"/>
<dbReference type="EMBL" id="HBFQ01047192">
    <property type="protein sequence ID" value="CAD8859191.1"/>
    <property type="molecule type" value="Transcribed_RNA"/>
</dbReference>
<evidence type="ECO:0000256" key="7">
    <source>
        <dbReference type="ARBA" id="ARBA00023529"/>
    </source>
</evidence>
<keyword evidence="2 9" id="KW-0479">Metal-binding</keyword>
<feature type="chain" id="PRO_5030648887" description="subtilisin" evidence="10">
    <location>
        <begin position="24"/>
        <end position="565"/>
    </location>
</feature>
<dbReference type="GO" id="GO:0046872">
    <property type="term" value="F:metal ion binding"/>
    <property type="evidence" value="ECO:0007669"/>
    <property type="project" value="UniProtKB-UniRule"/>
</dbReference>
<feature type="signal peptide" evidence="10">
    <location>
        <begin position="1"/>
        <end position="23"/>
    </location>
</feature>
<feature type="binding site" evidence="9">
    <location>
        <position position="516"/>
    </location>
    <ligand>
        <name>Ca(2+)</name>
        <dbReference type="ChEBI" id="CHEBI:29108"/>
    </ligand>
</feature>
<dbReference type="InterPro" id="IPR036852">
    <property type="entry name" value="Peptidase_S8/S53_dom_sf"/>
</dbReference>
<feature type="domain" description="Peptidase S53" evidence="11">
    <location>
        <begin position="182"/>
        <end position="556"/>
    </location>
</feature>
<gene>
    <name evidence="12" type="ORF">NSCI0253_LOCUS33545</name>
</gene>
<evidence type="ECO:0000256" key="5">
    <source>
        <dbReference type="ARBA" id="ARBA00022837"/>
    </source>
</evidence>
<dbReference type="GO" id="GO:0004252">
    <property type="term" value="F:serine-type endopeptidase activity"/>
    <property type="evidence" value="ECO:0007669"/>
    <property type="project" value="UniProtKB-EC"/>
</dbReference>
<protein>
    <recommendedName>
        <fullName evidence="8">subtilisin</fullName>
        <ecNumber evidence="8">3.4.21.62</ecNumber>
    </recommendedName>
</protein>
<reference evidence="12" key="1">
    <citation type="submission" date="2021-01" db="EMBL/GenBank/DDBJ databases">
        <authorList>
            <person name="Corre E."/>
            <person name="Pelletier E."/>
            <person name="Niang G."/>
            <person name="Scheremetjew M."/>
            <person name="Finn R."/>
            <person name="Kale V."/>
            <person name="Holt S."/>
            <person name="Cochrane G."/>
            <person name="Meng A."/>
            <person name="Brown T."/>
            <person name="Cohen L."/>
        </authorList>
    </citation>
    <scope>NUCLEOTIDE SEQUENCE</scope>
</reference>
<comment type="cofactor">
    <cofactor evidence="9">
        <name>Ca(2+)</name>
        <dbReference type="ChEBI" id="CHEBI:29108"/>
    </cofactor>
    <text evidence="9">Binds 1 Ca(2+) ion per subunit.</text>
</comment>
<keyword evidence="6" id="KW-0865">Zymogen</keyword>
<feature type="binding site" evidence="9">
    <location>
        <position position="536"/>
    </location>
    <ligand>
        <name>Ca(2+)</name>
        <dbReference type="ChEBI" id="CHEBI:29108"/>
    </ligand>
</feature>
<evidence type="ECO:0000256" key="9">
    <source>
        <dbReference type="PROSITE-ProRule" id="PRU01032"/>
    </source>
</evidence>
<evidence type="ECO:0000256" key="8">
    <source>
        <dbReference type="ARBA" id="ARBA00023619"/>
    </source>
</evidence>
<dbReference type="GO" id="GO:0006508">
    <property type="term" value="P:proteolysis"/>
    <property type="evidence" value="ECO:0007669"/>
    <property type="project" value="UniProtKB-KW"/>
</dbReference>
<proteinExistence type="predicted"/>
<evidence type="ECO:0000256" key="1">
    <source>
        <dbReference type="ARBA" id="ARBA00022670"/>
    </source>
</evidence>
<evidence type="ECO:0000259" key="11">
    <source>
        <dbReference type="PROSITE" id="PS51695"/>
    </source>
</evidence>
<evidence type="ECO:0000256" key="4">
    <source>
        <dbReference type="ARBA" id="ARBA00022825"/>
    </source>
</evidence>
<keyword evidence="3" id="KW-0378">Hydrolase</keyword>
<sequence>MPRFLISVASWVIAKTLPASALADHYELVAHMKQNNLNEFERLFWDISTPDSGKYLQHLSVGEVAAIIGAEDDDIDAASMWFRDLGAVEGSIHVSPLRDSLTATFSRASDSLPLKLQAQNRPSSVDFVLRRDAIEVPVEETEKLSQTSHSNDWSYNVNDVKNAYGIPTDLQVTNAATRQMVWGPGTFGYGTWELLSFKLSQCPLLDTSKIHFDNENQGNSGGDNFAEGNLDTHMIASFGLNAETIVSNTNTSTSTEEGEGFGQALLDFVTQLAAREEVPQVLSLSLGSLSGESCDLLCDKAVDAGHTRQECRDYLQQQRQVCMFLSQDQVSRINTAFQVLGARGVSVFASSGDGGSHFSFTEFSGGDIADTLNQISCEFQMPVFPTSSPYVISVGGEMWGSGGATDPITWAGYGGGSGGGFSWQFDQPAHQNATVAAYLAGGDLPPTSSFNTQGRAYPDISAVGVQGTSQSCPMVAGIFSLVNDHRLNSGLPPLGFLGPRIWQTATQQPGEVFQDISEGNSKTSCASGFPATQGWDPNTGFGRPIWSGLLQSFGSDAFAGASVVV</sequence>
<dbReference type="Gene3D" id="3.40.50.200">
    <property type="entry name" value="Peptidase S8/S53 domain"/>
    <property type="match status" value="1"/>
</dbReference>
<dbReference type="SUPFAM" id="SSF54897">
    <property type="entry name" value="Protease propeptides/inhibitors"/>
    <property type="match status" value="1"/>
</dbReference>
<name>A0A7S1FDJ9_NOCSC</name>
<comment type="catalytic activity">
    <reaction evidence="7">
        <text>Hydrolysis of proteins with broad specificity for peptide bonds, and a preference for a large uncharged residue in P1. Hydrolyzes peptide amides.</text>
        <dbReference type="EC" id="3.4.21.62"/>
    </reaction>
</comment>
<evidence type="ECO:0000313" key="12">
    <source>
        <dbReference type="EMBL" id="CAD8859191.1"/>
    </source>
</evidence>
<feature type="binding site" evidence="9">
    <location>
        <position position="515"/>
    </location>
    <ligand>
        <name>Ca(2+)</name>
        <dbReference type="ChEBI" id="CHEBI:29108"/>
    </ligand>
</feature>
<dbReference type="InterPro" id="IPR050819">
    <property type="entry name" value="Tripeptidyl-peptidase_I"/>
</dbReference>
<dbReference type="InterPro" id="IPR023828">
    <property type="entry name" value="Peptidase_S8_Ser-AS"/>
</dbReference>
<keyword evidence="4" id="KW-0720">Serine protease</keyword>
<dbReference type="InterPro" id="IPR030400">
    <property type="entry name" value="Sedolisin_dom"/>
</dbReference>
<feature type="binding site" evidence="9">
    <location>
        <position position="534"/>
    </location>
    <ligand>
        <name>Ca(2+)</name>
        <dbReference type="ChEBI" id="CHEBI:29108"/>
    </ligand>
</feature>
<accession>A0A7S1FDJ9</accession>
<evidence type="ECO:0000256" key="6">
    <source>
        <dbReference type="ARBA" id="ARBA00023145"/>
    </source>
</evidence>
<keyword evidence="5 9" id="KW-0106">Calcium</keyword>
<dbReference type="PANTHER" id="PTHR14218">
    <property type="entry name" value="PROTEASE S8 TRIPEPTIDYL PEPTIDASE I CLN2"/>
    <property type="match status" value="1"/>
</dbReference>
<keyword evidence="10" id="KW-0732">Signal</keyword>
<evidence type="ECO:0000256" key="3">
    <source>
        <dbReference type="ARBA" id="ARBA00022801"/>
    </source>
</evidence>
<dbReference type="GO" id="GO:0008240">
    <property type="term" value="F:tripeptidyl-peptidase activity"/>
    <property type="evidence" value="ECO:0007669"/>
    <property type="project" value="TreeGrafter"/>
</dbReference>
<keyword evidence="1" id="KW-0645">Protease</keyword>
<dbReference type="SUPFAM" id="SSF52743">
    <property type="entry name" value="Subtilisin-like"/>
    <property type="match status" value="1"/>
</dbReference>
<dbReference type="PANTHER" id="PTHR14218:SF15">
    <property type="entry name" value="TRIPEPTIDYL-PEPTIDASE 1"/>
    <property type="match status" value="1"/>
</dbReference>
<evidence type="ECO:0000256" key="10">
    <source>
        <dbReference type="SAM" id="SignalP"/>
    </source>
</evidence>
<dbReference type="PROSITE" id="PS00138">
    <property type="entry name" value="SUBTILASE_SER"/>
    <property type="match status" value="1"/>
</dbReference>
<organism evidence="12">
    <name type="scientific">Noctiluca scintillans</name>
    <name type="common">Sea sparkle</name>
    <name type="synonym">Red tide dinoflagellate</name>
    <dbReference type="NCBI Taxonomy" id="2966"/>
    <lineage>
        <taxon>Eukaryota</taxon>
        <taxon>Sar</taxon>
        <taxon>Alveolata</taxon>
        <taxon>Dinophyceae</taxon>
        <taxon>Noctilucales</taxon>
        <taxon>Noctilucaceae</taxon>
        <taxon>Noctiluca</taxon>
    </lineage>
</organism>
<comment type="caution">
    <text evidence="9">Lacks conserved residue(s) required for the propagation of feature annotation.</text>
</comment>
<dbReference type="InterPro" id="IPR015366">
    <property type="entry name" value="S53_propep"/>
</dbReference>